<dbReference type="STRING" id="151549.A0A4C1Y376"/>
<feature type="region of interest" description="Disordered" evidence="1">
    <location>
        <begin position="160"/>
        <end position="183"/>
    </location>
</feature>
<reference evidence="3 4" key="1">
    <citation type="journal article" date="2019" name="Commun. Biol.">
        <title>The bagworm genome reveals a unique fibroin gene that provides high tensile strength.</title>
        <authorList>
            <person name="Kono N."/>
            <person name="Nakamura H."/>
            <person name="Ohtoshi R."/>
            <person name="Tomita M."/>
            <person name="Numata K."/>
            <person name="Arakawa K."/>
        </authorList>
    </citation>
    <scope>NUCLEOTIDE SEQUENCE [LARGE SCALE GENOMIC DNA]</scope>
</reference>
<dbReference type="Proteomes" id="UP000299102">
    <property type="component" value="Unassembled WGS sequence"/>
</dbReference>
<dbReference type="InterPro" id="IPR025398">
    <property type="entry name" value="DUF4371"/>
</dbReference>
<feature type="domain" description="DUF4371" evidence="2">
    <location>
        <begin position="226"/>
        <end position="309"/>
    </location>
</feature>
<dbReference type="EMBL" id="BGZK01001058">
    <property type="protein sequence ID" value="GBP69990.1"/>
    <property type="molecule type" value="Genomic_DNA"/>
</dbReference>
<organism evidence="3 4">
    <name type="scientific">Eumeta variegata</name>
    <name type="common">Bagworm moth</name>
    <name type="synonym">Eumeta japonica</name>
    <dbReference type="NCBI Taxonomy" id="151549"/>
    <lineage>
        <taxon>Eukaryota</taxon>
        <taxon>Metazoa</taxon>
        <taxon>Ecdysozoa</taxon>
        <taxon>Arthropoda</taxon>
        <taxon>Hexapoda</taxon>
        <taxon>Insecta</taxon>
        <taxon>Pterygota</taxon>
        <taxon>Neoptera</taxon>
        <taxon>Endopterygota</taxon>
        <taxon>Lepidoptera</taxon>
        <taxon>Glossata</taxon>
        <taxon>Ditrysia</taxon>
        <taxon>Tineoidea</taxon>
        <taxon>Psychidae</taxon>
        <taxon>Oiketicinae</taxon>
        <taxon>Eumeta</taxon>
    </lineage>
</organism>
<comment type="caution">
    <text evidence="3">The sequence shown here is derived from an EMBL/GenBank/DDBJ whole genome shotgun (WGS) entry which is preliminary data.</text>
</comment>
<name>A0A4C1Y376_EUMVA</name>
<protein>
    <submittedName>
        <fullName evidence="3">52 kDa repressor of the inhibitor of the protein kinase</fullName>
    </submittedName>
</protein>
<accession>A0A4C1Y376</accession>
<dbReference type="PANTHER" id="PTHR45749">
    <property type="match status" value="1"/>
</dbReference>
<dbReference type="OrthoDB" id="7089958at2759"/>
<evidence type="ECO:0000256" key="1">
    <source>
        <dbReference type="SAM" id="MobiDB-lite"/>
    </source>
</evidence>
<gene>
    <name evidence="3" type="primary">THAP12</name>
    <name evidence="3" type="ORF">EVAR_50759_1</name>
</gene>
<evidence type="ECO:0000259" key="2">
    <source>
        <dbReference type="Pfam" id="PF14291"/>
    </source>
</evidence>
<dbReference type="PANTHER" id="PTHR45749:SF35">
    <property type="entry name" value="AC-LIKE TRANSPOSASE-RELATED"/>
    <property type="match status" value="1"/>
</dbReference>
<feature type="compositionally biased region" description="Polar residues" evidence="1">
    <location>
        <begin position="160"/>
        <end position="177"/>
    </location>
</feature>
<dbReference type="InterPro" id="IPR012337">
    <property type="entry name" value="RNaseH-like_sf"/>
</dbReference>
<dbReference type="AlphaFoldDB" id="A0A4C1Y376"/>
<evidence type="ECO:0000313" key="4">
    <source>
        <dbReference type="Proteomes" id="UP000299102"/>
    </source>
</evidence>
<sequence>MPPAGHLGIGSHKRIRYGLNTPEERGKRGKRTGWMTIKGSIYKGCGLIGIYLNPPDLKPLCQLINGHLERKCNSPKITTAQIQSSIIGDSGGVRRGRRGPPPTASRLRIRYYRHVRPRSRYWKKMGVRISKEKRKAERTASNQALSLNMMKFLNQTASGSTVPSESIASTSTQQTSEIPLGNAPDALSTESELQLDVELGSCSSQSKWTLKFLCCHQVIKKNRLKKQSIILLLDCTRDCNRVEQMSVILRFCDTSTGTIVEHFMGFLAVTKTTGEYLANAILEHLEKYDLNIQDCRGQGYDNGANMVGVNTGVKTRILNINPRAFFTPCGCHSWNLLLVDAANSSVAAKTFFGFIQKIYLLFSSSSKRWDLIKGKLKLTMKPLSDTRWESRVEAVKAVLLQFDEVIECIESLKNQTEQSDTLSDCDSGATEQGLAKYVLPTSNLGLAPPLIGEEHELDA</sequence>
<dbReference type="SUPFAM" id="SSF53098">
    <property type="entry name" value="Ribonuclease H-like"/>
    <property type="match status" value="1"/>
</dbReference>
<dbReference type="Pfam" id="PF14291">
    <property type="entry name" value="DUF4371"/>
    <property type="match status" value="1"/>
</dbReference>
<proteinExistence type="predicted"/>
<evidence type="ECO:0000313" key="3">
    <source>
        <dbReference type="EMBL" id="GBP69990.1"/>
    </source>
</evidence>
<keyword evidence="4" id="KW-1185">Reference proteome</keyword>